<evidence type="ECO:0000256" key="2">
    <source>
        <dbReference type="SAM" id="Phobius"/>
    </source>
</evidence>
<evidence type="ECO:0000256" key="1">
    <source>
        <dbReference type="SAM" id="MobiDB-lite"/>
    </source>
</evidence>
<feature type="region of interest" description="Disordered" evidence="1">
    <location>
        <begin position="167"/>
        <end position="186"/>
    </location>
</feature>
<reference evidence="4" key="2">
    <citation type="submission" date="2019-01" db="UniProtKB">
        <authorList>
            <consortium name="EnsemblPlants"/>
        </authorList>
    </citation>
    <scope>IDENTIFICATION</scope>
    <source>
        <strain evidence="4">cv. Heinz 1706</strain>
    </source>
</reference>
<dbReference type="Pfam" id="PF14244">
    <property type="entry name" value="Retrotran_gag_3"/>
    <property type="match status" value="1"/>
</dbReference>
<organism evidence="4">
    <name type="scientific">Solanum lycopersicum</name>
    <name type="common">Tomato</name>
    <name type="synonym">Lycopersicon esculentum</name>
    <dbReference type="NCBI Taxonomy" id="4081"/>
    <lineage>
        <taxon>Eukaryota</taxon>
        <taxon>Viridiplantae</taxon>
        <taxon>Streptophyta</taxon>
        <taxon>Embryophyta</taxon>
        <taxon>Tracheophyta</taxon>
        <taxon>Spermatophyta</taxon>
        <taxon>Magnoliopsida</taxon>
        <taxon>eudicotyledons</taxon>
        <taxon>Gunneridae</taxon>
        <taxon>Pentapetalae</taxon>
        <taxon>asterids</taxon>
        <taxon>lamiids</taxon>
        <taxon>Solanales</taxon>
        <taxon>Solanaceae</taxon>
        <taxon>Solanoideae</taxon>
        <taxon>Solaneae</taxon>
        <taxon>Solanum</taxon>
        <taxon>Solanum subgen. Lycopersicon</taxon>
    </lineage>
</organism>
<name>A0A3Q7GEI5_SOLLC</name>
<dbReference type="Gramene" id="Solyc05g016628.1.1">
    <property type="protein sequence ID" value="Solyc05g016628.1.1"/>
    <property type="gene ID" value="Solyc05g016628.1"/>
</dbReference>
<evidence type="ECO:0000313" key="5">
    <source>
        <dbReference type="Proteomes" id="UP000004994"/>
    </source>
</evidence>
<feature type="transmembrane region" description="Helical" evidence="2">
    <location>
        <begin position="6"/>
        <end position="24"/>
    </location>
</feature>
<dbReference type="InterPro" id="IPR029472">
    <property type="entry name" value="Copia-like_N"/>
</dbReference>
<feature type="domain" description="Retrotransposon Copia-like N-terminal" evidence="3">
    <location>
        <begin position="74"/>
        <end position="120"/>
    </location>
</feature>
<dbReference type="AlphaFoldDB" id="A0A3Q7GEI5"/>
<evidence type="ECO:0000313" key="4">
    <source>
        <dbReference type="EnsemblPlants" id="Solyc05g016628.1.1"/>
    </source>
</evidence>
<feature type="compositionally biased region" description="Polar residues" evidence="1">
    <location>
        <begin position="168"/>
        <end position="186"/>
    </location>
</feature>
<reference evidence="4" key="1">
    <citation type="journal article" date="2012" name="Nature">
        <title>The tomato genome sequence provides insights into fleshy fruit evolution.</title>
        <authorList>
            <consortium name="Tomato Genome Consortium"/>
        </authorList>
    </citation>
    <scope>NUCLEOTIDE SEQUENCE [LARGE SCALE GENOMIC DNA]</scope>
    <source>
        <strain evidence="4">cv. Heinz 1706</strain>
    </source>
</reference>
<dbReference type="InParanoid" id="A0A3Q7GEI5"/>
<keyword evidence="5" id="KW-1185">Reference proteome</keyword>
<dbReference type="Proteomes" id="UP000004994">
    <property type="component" value="Chromosome 5"/>
</dbReference>
<accession>A0A3Q7GEI5</accession>
<sequence length="186" mass="20965">MSTEAISIILANGIYIWSSSTVFFHRHTFKNFQKGQLEMYMCQVENPPLVQSTQASDRIPVINAINFTHASYLHSSYHPGMNLLSTVYDGRSYEGWRRSMMIALSAKNKLGFIDRSLVIPTDTSLQKAWSRCNDMDITLINAINFIVSLQILNSLRTKGTKKGVMANNAFSTNKGNNQMMENSTDP</sequence>
<protein>
    <recommendedName>
        <fullName evidence="3">Retrotransposon Copia-like N-terminal domain-containing protein</fullName>
    </recommendedName>
</protein>
<keyword evidence="2" id="KW-0472">Membrane</keyword>
<dbReference type="PANTHER" id="PTHR37610">
    <property type="entry name" value="CCHC-TYPE DOMAIN-CONTAINING PROTEIN"/>
    <property type="match status" value="1"/>
</dbReference>
<dbReference type="PANTHER" id="PTHR37610:SF6">
    <property type="entry name" value="GAG-POLYPEPTIDE OF LTR COPIA-TYPE-RELATED"/>
    <property type="match status" value="1"/>
</dbReference>
<proteinExistence type="predicted"/>
<keyword evidence="2" id="KW-1133">Transmembrane helix</keyword>
<keyword evidence="2" id="KW-0812">Transmembrane</keyword>
<dbReference type="EnsemblPlants" id="Solyc05g016628.1.1">
    <property type="protein sequence ID" value="Solyc05g016628.1.1"/>
    <property type="gene ID" value="Solyc05g016628.1"/>
</dbReference>
<evidence type="ECO:0000259" key="3">
    <source>
        <dbReference type="Pfam" id="PF14244"/>
    </source>
</evidence>